<dbReference type="Pfam" id="PF01381">
    <property type="entry name" value="HTH_3"/>
    <property type="match status" value="1"/>
</dbReference>
<dbReference type="EMBL" id="JACZHT010000005">
    <property type="protein sequence ID" value="MBE1237558.1"/>
    <property type="molecule type" value="Genomic_DNA"/>
</dbReference>
<name>A0A8J6YMP2_9PROT</name>
<dbReference type="GO" id="GO:0005829">
    <property type="term" value="C:cytosol"/>
    <property type="evidence" value="ECO:0007669"/>
    <property type="project" value="TreeGrafter"/>
</dbReference>
<dbReference type="PANTHER" id="PTHR46797:SF1">
    <property type="entry name" value="METHYLPHOSPHONATE SYNTHASE"/>
    <property type="match status" value="1"/>
</dbReference>
<accession>A0A8J6YMP2</accession>
<dbReference type="PANTHER" id="PTHR46797">
    <property type="entry name" value="HTH-TYPE TRANSCRIPTIONAL REGULATOR"/>
    <property type="match status" value="1"/>
</dbReference>
<evidence type="ECO:0000313" key="3">
    <source>
        <dbReference type="EMBL" id="MBE1237558.1"/>
    </source>
</evidence>
<dbReference type="GO" id="GO:0003700">
    <property type="term" value="F:DNA-binding transcription factor activity"/>
    <property type="evidence" value="ECO:0007669"/>
    <property type="project" value="TreeGrafter"/>
</dbReference>
<keyword evidence="1" id="KW-0238">DNA-binding</keyword>
<dbReference type="PROSITE" id="PS50943">
    <property type="entry name" value="HTH_CROC1"/>
    <property type="match status" value="1"/>
</dbReference>
<comment type="caution">
    <text evidence="3">The sequence shown here is derived from an EMBL/GenBank/DDBJ whole genome shotgun (WGS) entry which is preliminary data.</text>
</comment>
<dbReference type="SMART" id="SM00530">
    <property type="entry name" value="HTH_XRE"/>
    <property type="match status" value="1"/>
</dbReference>
<keyword evidence="4" id="KW-1185">Reference proteome</keyword>
<dbReference type="InterPro" id="IPR010982">
    <property type="entry name" value="Lambda_DNA-bd_dom_sf"/>
</dbReference>
<organism evidence="3 4">
    <name type="scientific">Phaeovibrio sulfidiphilus</name>
    <dbReference type="NCBI Taxonomy" id="1220600"/>
    <lineage>
        <taxon>Bacteria</taxon>
        <taxon>Pseudomonadati</taxon>
        <taxon>Pseudomonadota</taxon>
        <taxon>Alphaproteobacteria</taxon>
        <taxon>Rhodospirillales</taxon>
        <taxon>Rhodospirillaceae</taxon>
        <taxon>Phaeovibrio</taxon>
    </lineage>
</organism>
<protein>
    <submittedName>
        <fullName evidence="3">Helix-turn-helix transcriptional regulator</fullName>
    </submittedName>
</protein>
<dbReference type="Gene3D" id="1.10.260.40">
    <property type="entry name" value="lambda repressor-like DNA-binding domains"/>
    <property type="match status" value="1"/>
</dbReference>
<dbReference type="InterPro" id="IPR001387">
    <property type="entry name" value="Cro/C1-type_HTH"/>
</dbReference>
<dbReference type="InterPro" id="IPR050807">
    <property type="entry name" value="TransReg_Diox_bact_type"/>
</dbReference>
<evidence type="ECO:0000259" key="2">
    <source>
        <dbReference type="PROSITE" id="PS50943"/>
    </source>
</evidence>
<dbReference type="AlphaFoldDB" id="A0A8J6YMP2"/>
<sequence length="123" mass="13517">MVNREEHASYTSVNGEIVEDARPRYDIRRVVGTNIRSLRLEAGLAQDVLATRMGVDQAYVSKLEAGKRNPTITTISYAARALGVEVSTLFLTEGVRSAKVSAWPGDNITFIKPVHDDSDAGRR</sequence>
<dbReference type="Proteomes" id="UP000631034">
    <property type="component" value="Unassembled WGS sequence"/>
</dbReference>
<feature type="domain" description="HTH cro/C1-type" evidence="2">
    <location>
        <begin position="35"/>
        <end position="89"/>
    </location>
</feature>
<dbReference type="SUPFAM" id="SSF47413">
    <property type="entry name" value="lambda repressor-like DNA-binding domains"/>
    <property type="match status" value="1"/>
</dbReference>
<dbReference type="CDD" id="cd00093">
    <property type="entry name" value="HTH_XRE"/>
    <property type="match status" value="1"/>
</dbReference>
<evidence type="ECO:0000256" key="1">
    <source>
        <dbReference type="ARBA" id="ARBA00023125"/>
    </source>
</evidence>
<proteinExistence type="predicted"/>
<dbReference type="GO" id="GO:0003677">
    <property type="term" value="F:DNA binding"/>
    <property type="evidence" value="ECO:0007669"/>
    <property type="project" value="UniProtKB-KW"/>
</dbReference>
<gene>
    <name evidence="3" type="ORF">IHV25_07845</name>
</gene>
<evidence type="ECO:0000313" key="4">
    <source>
        <dbReference type="Proteomes" id="UP000631034"/>
    </source>
</evidence>
<dbReference type="RefSeq" id="WP_192534562.1">
    <property type="nucleotide sequence ID" value="NZ_JACZHT010000005.1"/>
</dbReference>
<reference evidence="3" key="1">
    <citation type="submission" date="2020-10" db="EMBL/GenBank/DDBJ databases">
        <title>Genome sequence of the unusual species of purple photosynthetic bacteria, Phaeovibrio sulfidiphilus DSM 23193, type strain.</title>
        <authorList>
            <person name="Kyndt J.A."/>
            <person name="Meyer T.E."/>
        </authorList>
    </citation>
    <scope>NUCLEOTIDE SEQUENCE</scope>
    <source>
        <strain evidence="3">DSM 23193</strain>
    </source>
</reference>